<feature type="domain" description="Alpha/beta hydrolase fold-3" evidence="2">
    <location>
        <begin position="60"/>
        <end position="127"/>
    </location>
</feature>
<dbReference type="PANTHER" id="PTHR23024">
    <property type="entry name" value="ARYLACETAMIDE DEACETYLASE"/>
    <property type="match status" value="1"/>
</dbReference>
<dbReference type="PANTHER" id="PTHR23024:SF467">
    <property type="entry name" value="CARBOXYLESTERASE 12-RELATED"/>
    <property type="match status" value="1"/>
</dbReference>
<reference evidence="3" key="2">
    <citation type="journal article" date="2023" name="Int. J. Mol. Sci.">
        <title>De Novo Assembly and Annotation of 11 Diverse Shrub Willow (Salix) Genomes Reveals Novel Gene Organization in Sex-Linked Regions.</title>
        <authorList>
            <person name="Hyden B."/>
            <person name="Feng K."/>
            <person name="Yates T.B."/>
            <person name="Jawdy S."/>
            <person name="Cereghino C."/>
            <person name="Smart L.B."/>
            <person name="Muchero W."/>
        </authorList>
    </citation>
    <scope>NUCLEOTIDE SEQUENCE [LARGE SCALE GENOMIC DNA]</scope>
    <source>
        <tissue evidence="3">Shoot tip</tissue>
    </source>
</reference>
<proteinExistence type="inferred from homology"/>
<comment type="similarity">
    <text evidence="1">Belongs to the 'GDXG' lipolytic enzyme family.</text>
</comment>
<accession>A0A9Q0NK06</accession>
<dbReference type="Proteomes" id="UP001151529">
    <property type="component" value="Chromosome 9"/>
</dbReference>
<dbReference type="InterPro" id="IPR050466">
    <property type="entry name" value="Carboxylest/Gibb_receptor"/>
</dbReference>
<evidence type="ECO:0000256" key="1">
    <source>
        <dbReference type="ARBA" id="ARBA00010515"/>
    </source>
</evidence>
<dbReference type="AlphaFoldDB" id="A0A9Q0NK06"/>
<protein>
    <submittedName>
        <fullName evidence="3">CARBOXYLESTERASE 2-RELATED</fullName>
    </submittedName>
</protein>
<comment type="caution">
    <text evidence="3">The sequence shown here is derived from an EMBL/GenBank/DDBJ whole genome shotgun (WGS) entry which is preliminary data.</text>
</comment>
<dbReference type="Gene3D" id="3.40.50.1820">
    <property type="entry name" value="alpha/beta hydrolase"/>
    <property type="match status" value="1"/>
</dbReference>
<reference evidence="3" key="1">
    <citation type="submission" date="2022-11" db="EMBL/GenBank/DDBJ databases">
        <authorList>
            <person name="Hyden B.L."/>
            <person name="Feng K."/>
            <person name="Yates T."/>
            <person name="Jawdy S."/>
            <person name="Smart L.B."/>
            <person name="Muchero W."/>
        </authorList>
    </citation>
    <scope>NUCLEOTIDE SEQUENCE</scope>
    <source>
        <tissue evidence="3">Shoot tip</tissue>
    </source>
</reference>
<evidence type="ECO:0000313" key="3">
    <source>
        <dbReference type="EMBL" id="KAJ6671262.1"/>
    </source>
</evidence>
<keyword evidence="4" id="KW-1185">Reference proteome</keyword>
<organism evidence="3 4">
    <name type="scientific">Salix viminalis</name>
    <name type="common">Common osier</name>
    <name type="synonym">Basket willow</name>
    <dbReference type="NCBI Taxonomy" id="40686"/>
    <lineage>
        <taxon>Eukaryota</taxon>
        <taxon>Viridiplantae</taxon>
        <taxon>Streptophyta</taxon>
        <taxon>Embryophyta</taxon>
        <taxon>Tracheophyta</taxon>
        <taxon>Spermatophyta</taxon>
        <taxon>Magnoliopsida</taxon>
        <taxon>eudicotyledons</taxon>
        <taxon>Gunneridae</taxon>
        <taxon>Pentapetalae</taxon>
        <taxon>rosids</taxon>
        <taxon>fabids</taxon>
        <taxon>Malpighiales</taxon>
        <taxon>Salicaceae</taxon>
        <taxon>Saliceae</taxon>
        <taxon>Salix</taxon>
    </lineage>
</organism>
<dbReference type="Pfam" id="PF07859">
    <property type="entry name" value="Abhydrolase_3"/>
    <property type="match status" value="1"/>
</dbReference>
<dbReference type="SUPFAM" id="SSF53474">
    <property type="entry name" value="alpha/beta-Hydrolases"/>
    <property type="match status" value="1"/>
</dbReference>
<sequence length="129" mass="14545">MFSFNMDAAKADVARDLSPFIILYKDGRIERLIGNEIAPPSDDPKSNVQSKDVKVPFSPTYHNYVNLLVAEAKVIAISVDYRRVPEHPIPVPYDDSWAALNWAASHVNGDGPEEWLNKHADFSRGFFGW</sequence>
<gene>
    <name evidence="3" type="ORF">OIU85_015058</name>
</gene>
<name>A0A9Q0NK06_SALVM</name>
<evidence type="ECO:0000313" key="4">
    <source>
        <dbReference type="Proteomes" id="UP001151529"/>
    </source>
</evidence>
<dbReference type="InterPro" id="IPR013094">
    <property type="entry name" value="AB_hydrolase_3"/>
</dbReference>
<dbReference type="InterPro" id="IPR029058">
    <property type="entry name" value="AB_hydrolase_fold"/>
</dbReference>
<dbReference type="GO" id="GO:0016787">
    <property type="term" value="F:hydrolase activity"/>
    <property type="evidence" value="ECO:0007669"/>
    <property type="project" value="InterPro"/>
</dbReference>
<dbReference type="OrthoDB" id="408631at2759"/>
<dbReference type="EMBL" id="JAPFFL010000019">
    <property type="protein sequence ID" value="KAJ6671262.1"/>
    <property type="molecule type" value="Genomic_DNA"/>
</dbReference>
<evidence type="ECO:0000259" key="2">
    <source>
        <dbReference type="Pfam" id="PF07859"/>
    </source>
</evidence>